<dbReference type="PATRIC" id="fig|1158609.3.peg.3217"/>
<dbReference type="HOGENOM" id="CLU_2287159_0_0_9"/>
<dbReference type="Proteomes" id="UP000014157">
    <property type="component" value="Unassembled WGS sequence"/>
</dbReference>
<dbReference type="eggNOG" id="ENOG503091J">
    <property type="taxonomic scope" value="Bacteria"/>
</dbReference>
<evidence type="ECO:0000313" key="3">
    <source>
        <dbReference type="Proteomes" id="UP000013781"/>
    </source>
</evidence>
<name>R2T6I6_9ENTE</name>
<reference evidence="1 3" key="1">
    <citation type="submission" date="2013-02" db="EMBL/GenBank/DDBJ databases">
        <title>The Genome Sequence of Enterococcus moraviensis BAA-383.</title>
        <authorList>
            <consortium name="The Broad Institute Genome Sequencing Platform"/>
            <consortium name="The Broad Institute Genome Sequencing Center for Infectious Disease"/>
            <person name="Earl A.M."/>
            <person name="Gilmore M.S."/>
            <person name="Lebreton F."/>
            <person name="Walker B."/>
            <person name="Young S.K."/>
            <person name="Zeng Q."/>
            <person name="Gargeya S."/>
            <person name="Fitzgerald M."/>
            <person name="Haas B."/>
            <person name="Abouelleil A."/>
            <person name="Alvarado L."/>
            <person name="Arachchi H.M."/>
            <person name="Berlin A.M."/>
            <person name="Chapman S.B."/>
            <person name="Dewar J."/>
            <person name="Goldberg J."/>
            <person name="Griggs A."/>
            <person name="Gujja S."/>
            <person name="Hansen M."/>
            <person name="Howarth C."/>
            <person name="Imamovic A."/>
            <person name="Larimer J."/>
            <person name="McCowan C."/>
            <person name="Murphy C."/>
            <person name="Neiman D."/>
            <person name="Pearson M."/>
            <person name="Priest M."/>
            <person name="Roberts A."/>
            <person name="Saif S."/>
            <person name="Shea T."/>
            <person name="Sisk P."/>
            <person name="Sykes S."/>
            <person name="Wortman J."/>
            <person name="Nusbaum C."/>
            <person name="Birren B."/>
        </authorList>
    </citation>
    <scope>NUCLEOTIDE SEQUENCE [LARGE SCALE GENOMIC DNA]</scope>
    <source>
        <strain evidence="1 3">ATCC BAA-383</strain>
    </source>
</reference>
<dbReference type="Proteomes" id="UP000013781">
    <property type="component" value="Unassembled WGS sequence"/>
</dbReference>
<protein>
    <submittedName>
        <fullName evidence="1">Uncharacterized protein</fullName>
    </submittedName>
</protein>
<dbReference type="EMBL" id="ASWB01000003">
    <property type="protein sequence ID" value="EOT66356.1"/>
    <property type="molecule type" value="Genomic_DNA"/>
</dbReference>
<dbReference type="RefSeq" id="WP_010766603.1">
    <property type="nucleotide sequence ID" value="NZ_ASWB01000003.1"/>
</dbReference>
<dbReference type="AlphaFoldDB" id="R2T6I6"/>
<accession>R2T6I6</accession>
<proteinExistence type="predicted"/>
<gene>
    <name evidence="2" type="ORF">I586_02627</name>
    <name evidence="1" type="ORF">UAY_03295</name>
</gene>
<evidence type="ECO:0000313" key="4">
    <source>
        <dbReference type="Proteomes" id="UP000014157"/>
    </source>
</evidence>
<sequence>MSKYFKLIDAIDTITTLNVASQKEGVTAYSHIRLKPGERYELGDDKVFRQSLKNIQIERPYSQQLVNELTSLNIDYTESFCKSCGGRIKKISYFAIEFIEE</sequence>
<dbReference type="OrthoDB" id="2186646at2"/>
<comment type="caution">
    <text evidence="1">The sequence shown here is derived from an EMBL/GenBank/DDBJ whole genome shotgun (WGS) entry which is preliminary data.</text>
</comment>
<evidence type="ECO:0000313" key="2">
    <source>
        <dbReference type="EMBL" id="EOT66356.1"/>
    </source>
</evidence>
<evidence type="ECO:0000313" key="1">
    <source>
        <dbReference type="EMBL" id="EOH95869.1"/>
    </source>
</evidence>
<organism evidence="1 3">
    <name type="scientific">Enterococcus moraviensis ATCC BAA-383</name>
    <dbReference type="NCBI Taxonomy" id="1158609"/>
    <lineage>
        <taxon>Bacteria</taxon>
        <taxon>Bacillati</taxon>
        <taxon>Bacillota</taxon>
        <taxon>Bacilli</taxon>
        <taxon>Lactobacillales</taxon>
        <taxon>Enterococcaceae</taxon>
        <taxon>Enterococcus</taxon>
    </lineage>
</organism>
<keyword evidence="4" id="KW-1185">Reference proteome</keyword>
<reference evidence="2 4" key="2">
    <citation type="submission" date="2013-03" db="EMBL/GenBank/DDBJ databases">
        <title>The Genome Sequence of Enterococcus moraviensis BAA-383 (PacBio/Illumina hybrid assembly).</title>
        <authorList>
            <consortium name="The Broad Institute Genomics Platform"/>
            <consortium name="The Broad Institute Genome Sequencing Center for Infectious Disease"/>
            <person name="Earl A."/>
            <person name="Russ C."/>
            <person name="Gilmore M."/>
            <person name="Surin D."/>
            <person name="Walker B."/>
            <person name="Young S."/>
            <person name="Zeng Q."/>
            <person name="Gargeya S."/>
            <person name="Fitzgerald M."/>
            <person name="Haas B."/>
            <person name="Abouelleil A."/>
            <person name="Allen A.W."/>
            <person name="Alvarado L."/>
            <person name="Arachchi H.M."/>
            <person name="Berlin A.M."/>
            <person name="Chapman S.B."/>
            <person name="Gainer-Dewar J."/>
            <person name="Goldberg J."/>
            <person name="Griggs A."/>
            <person name="Gujja S."/>
            <person name="Hansen M."/>
            <person name="Howarth C."/>
            <person name="Imamovic A."/>
            <person name="Ireland A."/>
            <person name="Larimer J."/>
            <person name="McCowan C."/>
            <person name="Murphy C."/>
            <person name="Pearson M."/>
            <person name="Poon T.W."/>
            <person name="Priest M."/>
            <person name="Roberts A."/>
            <person name="Saif S."/>
            <person name="Shea T."/>
            <person name="Sisk P."/>
            <person name="Sykes S."/>
            <person name="Wortman J."/>
            <person name="Nusbaum C."/>
            <person name="Birren B."/>
        </authorList>
    </citation>
    <scope>NUCLEOTIDE SEQUENCE [LARGE SCALE GENOMIC DNA]</scope>
    <source>
        <strain evidence="2 4">ATCC BAA-383</strain>
    </source>
</reference>
<dbReference type="STRING" id="155617.RV09_GL002349"/>
<dbReference type="EMBL" id="AJAS01000026">
    <property type="protein sequence ID" value="EOH95869.1"/>
    <property type="molecule type" value="Genomic_DNA"/>
</dbReference>